<evidence type="ECO:0000256" key="2">
    <source>
        <dbReference type="SAM" id="Phobius"/>
    </source>
</evidence>
<keyword evidence="2" id="KW-0472">Membrane</keyword>
<dbReference type="OrthoDB" id="142135at2"/>
<dbReference type="RefSeq" id="WP_126626415.1">
    <property type="nucleotide sequence ID" value="NZ_BIFT01000001.1"/>
</dbReference>
<feature type="transmembrane region" description="Helical" evidence="2">
    <location>
        <begin position="455"/>
        <end position="477"/>
    </location>
</feature>
<keyword evidence="2" id="KW-1133">Transmembrane helix</keyword>
<evidence type="ECO:0000313" key="4">
    <source>
        <dbReference type="Proteomes" id="UP000287171"/>
    </source>
</evidence>
<evidence type="ECO:0000256" key="1">
    <source>
        <dbReference type="SAM" id="MobiDB-lite"/>
    </source>
</evidence>
<feature type="region of interest" description="Disordered" evidence="1">
    <location>
        <begin position="521"/>
        <end position="542"/>
    </location>
</feature>
<sequence length="702" mass="76415">MQRYKLIILFIEMYVQIGMLRLLYINGEQEVIMCNTRFIALFLSAKSKKLFLFSALVLLSIFSIFVAPGQAFAEATPGGNITNPVVRAVDIAKPAVVRIITTLGGRLNVNFTNDQSATFPLNGGYYDLKLSGSGTFISSHGDILTADHVIQPPHDKSMDDVLQMTAAKDVANYINQTFHPDTPYTEEDAYTNMYYGVFRTTSTYNKPASEVYLSKDYAGVINATKLSEVPQNFHAPVNQIKKESGVDERDVAIIHVDMEDTPSVHLGDSSNVSQQDELTVIGFPGNGDLGDPLTPDPNAYLTSSVNKIYVSSIKTASGGGQVIQVGGNVEHGDSGGPALDGQGNIVGVVSFYNQFAQAPIGTSFLQASNSANQLLTGLNLDLKPGKFQQSWEEAFKSYTATGSNHWHRAYADFRKLQQAYPDFQAVSPFMDYTSSQSLHEKLPTSTQPDNHLTPLIMSLIVIAVIIILLAAPGWFFWSRSRRSKSQLAYQTHAQPATNGSAYPSMPPAGYAGYNGNGYSGNGAQPQSALSANNQQQEATPARVMEFESQQVPQTPAPAASWQSAQWPYPTAAVENAETARSTNESPIRQLPFEGSSSSPENVQEHLTQREGNGRDYLATNGVRAENFNQWPVEIPHEQTARGDVQFMANPAAVPTTASENEHVMANIHVQSTQKSPRVQIPSENGAAHPNDASVPPQLIDKN</sequence>
<dbReference type="SUPFAM" id="SSF50494">
    <property type="entry name" value="Trypsin-like serine proteases"/>
    <property type="match status" value="1"/>
</dbReference>
<feature type="region of interest" description="Disordered" evidence="1">
    <location>
        <begin position="575"/>
        <end position="614"/>
    </location>
</feature>
<organism evidence="3 4">
    <name type="scientific">Dictyobacter alpinus</name>
    <dbReference type="NCBI Taxonomy" id="2014873"/>
    <lineage>
        <taxon>Bacteria</taxon>
        <taxon>Bacillati</taxon>
        <taxon>Chloroflexota</taxon>
        <taxon>Ktedonobacteria</taxon>
        <taxon>Ktedonobacterales</taxon>
        <taxon>Dictyobacteraceae</taxon>
        <taxon>Dictyobacter</taxon>
    </lineage>
</organism>
<evidence type="ECO:0000313" key="3">
    <source>
        <dbReference type="EMBL" id="GCE25882.1"/>
    </source>
</evidence>
<dbReference type="InterPro" id="IPR043504">
    <property type="entry name" value="Peptidase_S1_PA_chymotrypsin"/>
</dbReference>
<name>A0A402B3F4_9CHLR</name>
<dbReference type="InterPro" id="IPR009003">
    <property type="entry name" value="Peptidase_S1_PA"/>
</dbReference>
<dbReference type="Gene3D" id="2.40.10.120">
    <property type="match status" value="1"/>
</dbReference>
<dbReference type="Proteomes" id="UP000287171">
    <property type="component" value="Unassembled WGS sequence"/>
</dbReference>
<dbReference type="Pfam" id="PF13365">
    <property type="entry name" value="Trypsin_2"/>
    <property type="match status" value="1"/>
</dbReference>
<dbReference type="AlphaFoldDB" id="A0A402B3F4"/>
<feature type="region of interest" description="Disordered" evidence="1">
    <location>
        <begin position="670"/>
        <end position="702"/>
    </location>
</feature>
<gene>
    <name evidence="3" type="ORF">KDA_13660</name>
</gene>
<protein>
    <recommendedName>
        <fullName evidence="5">Peptidase S1 domain-containing protein</fullName>
    </recommendedName>
</protein>
<accession>A0A402B3F4</accession>
<feature type="compositionally biased region" description="Basic and acidic residues" evidence="1">
    <location>
        <begin position="602"/>
        <end position="613"/>
    </location>
</feature>
<keyword evidence="2" id="KW-0812">Transmembrane</keyword>
<evidence type="ECO:0008006" key="5">
    <source>
        <dbReference type="Google" id="ProtNLM"/>
    </source>
</evidence>
<keyword evidence="4" id="KW-1185">Reference proteome</keyword>
<feature type="transmembrane region" description="Helical" evidence="2">
    <location>
        <begin position="50"/>
        <end position="73"/>
    </location>
</feature>
<comment type="caution">
    <text evidence="3">The sequence shown here is derived from an EMBL/GenBank/DDBJ whole genome shotgun (WGS) entry which is preliminary data.</text>
</comment>
<reference evidence="4" key="1">
    <citation type="submission" date="2018-12" db="EMBL/GenBank/DDBJ databases">
        <title>Tengunoibacter tsumagoiensis gen. nov., sp. nov., Dictyobacter kobayashii sp. nov., D. alpinus sp. nov., and D. joshuensis sp. nov. and description of Dictyobacteraceae fam. nov. within the order Ktedonobacterales isolated from Tengu-no-mugimeshi.</title>
        <authorList>
            <person name="Wang C.M."/>
            <person name="Zheng Y."/>
            <person name="Sakai Y."/>
            <person name="Toyoda A."/>
            <person name="Minakuchi Y."/>
            <person name="Abe K."/>
            <person name="Yokota A."/>
            <person name="Yabe S."/>
        </authorList>
    </citation>
    <scope>NUCLEOTIDE SEQUENCE [LARGE SCALE GENOMIC DNA]</scope>
    <source>
        <strain evidence="4">Uno16</strain>
    </source>
</reference>
<dbReference type="Gene3D" id="2.40.10.10">
    <property type="entry name" value="Trypsin-like serine proteases"/>
    <property type="match status" value="1"/>
</dbReference>
<feature type="compositionally biased region" description="Polar residues" evidence="1">
    <location>
        <begin position="524"/>
        <end position="538"/>
    </location>
</feature>
<proteinExistence type="predicted"/>
<dbReference type="EMBL" id="BIFT01000001">
    <property type="protein sequence ID" value="GCE25882.1"/>
    <property type="molecule type" value="Genomic_DNA"/>
</dbReference>